<dbReference type="EMBL" id="CP109527">
    <property type="protein sequence ID" value="WTY39331.1"/>
    <property type="molecule type" value="Genomic_DNA"/>
</dbReference>
<evidence type="ECO:0000259" key="2">
    <source>
        <dbReference type="Pfam" id="PF12697"/>
    </source>
</evidence>
<accession>A0ABZ1NH90</accession>
<dbReference type="Proteomes" id="UP001621418">
    <property type="component" value="Chromosome"/>
</dbReference>
<dbReference type="PANTHER" id="PTHR43329">
    <property type="entry name" value="EPOXIDE HYDROLASE"/>
    <property type="match status" value="1"/>
</dbReference>
<feature type="domain" description="AB hydrolase-1" evidence="2">
    <location>
        <begin position="27"/>
        <end position="268"/>
    </location>
</feature>
<dbReference type="SUPFAM" id="SSF53474">
    <property type="entry name" value="alpha/beta-Hydrolases"/>
    <property type="match status" value="1"/>
</dbReference>
<evidence type="ECO:0000313" key="4">
    <source>
        <dbReference type="Proteomes" id="UP001621418"/>
    </source>
</evidence>
<dbReference type="GO" id="GO:0016787">
    <property type="term" value="F:hydrolase activity"/>
    <property type="evidence" value="ECO:0007669"/>
    <property type="project" value="UniProtKB-KW"/>
</dbReference>
<dbReference type="Pfam" id="PF12697">
    <property type="entry name" value="Abhydrolase_6"/>
    <property type="match status" value="1"/>
</dbReference>
<keyword evidence="1 3" id="KW-0378">Hydrolase</keyword>
<dbReference type="InterPro" id="IPR029058">
    <property type="entry name" value="AB_hydrolase_fold"/>
</dbReference>
<gene>
    <name evidence="3" type="ORF">OG308_16585</name>
</gene>
<evidence type="ECO:0000313" key="3">
    <source>
        <dbReference type="EMBL" id="WTY39331.1"/>
    </source>
</evidence>
<protein>
    <submittedName>
        <fullName evidence="3">Alpha/beta fold hydrolase</fullName>
    </submittedName>
</protein>
<organism evidence="3 4">
    <name type="scientific">Nocardia salmonicida</name>
    <dbReference type="NCBI Taxonomy" id="53431"/>
    <lineage>
        <taxon>Bacteria</taxon>
        <taxon>Bacillati</taxon>
        <taxon>Actinomycetota</taxon>
        <taxon>Actinomycetes</taxon>
        <taxon>Mycobacteriales</taxon>
        <taxon>Nocardiaceae</taxon>
        <taxon>Nocardia</taxon>
    </lineage>
</organism>
<dbReference type="PRINTS" id="PR00412">
    <property type="entry name" value="EPOXHYDRLASE"/>
</dbReference>
<proteinExistence type="predicted"/>
<name>A0ABZ1NH90_9NOCA</name>
<keyword evidence="4" id="KW-1185">Reference proteome</keyword>
<dbReference type="RefSeq" id="WP_357365424.1">
    <property type="nucleotide sequence ID" value="NZ_CP109527.1"/>
</dbReference>
<sequence>MTRWTVRTDGATIAVFEYGNPDAENTVLLVHGYPDDHRLFLPLIDALGDRVRIIAYDTRGGGDTVVDDPDSLRSFTLPRLAEDVFAVVDSIPAQRTPIHVFAHDWGSVQMWEAMSAPRAASTFASYTSVSGPSLDHLRRLARARAVVLSRWPSVISQLARSWYIWGFHVPVLSRRIPRLLAAAGYFEDAPPRSPENQRRGIALYRANVVARLVGGPAAVCVVPTAIVAPRRDRFLAPDLTDAVHDWVSDVEVVAVDAGHWWPYSHPFEAAQLLLSRM</sequence>
<dbReference type="Gene3D" id="3.40.50.1820">
    <property type="entry name" value="alpha/beta hydrolase"/>
    <property type="match status" value="1"/>
</dbReference>
<reference evidence="3 4" key="1">
    <citation type="submission" date="2022-10" db="EMBL/GenBank/DDBJ databases">
        <title>The complete genomes of actinobacterial strains from the NBC collection.</title>
        <authorList>
            <person name="Joergensen T.S."/>
            <person name="Alvarez Arevalo M."/>
            <person name="Sterndorff E.B."/>
            <person name="Faurdal D."/>
            <person name="Vuksanovic O."/>
            <person name="Mourched A.-S."/>
            <person name="Charusanti P."/>
            <person name="Shaw S."/>
            <person name="Blin K."/>
            <person name="Weber T."/>
        </authorList>
    </citation>
    <scope>NUCLEOTIDE SEQUENCE [LARGE SCALE GENOMIC DNA]</scope>
    <source>
        <strain evidence="3 4">NBC_01413</strain>
    </source>
</reference>
<dbReference type="InterPro" id="IPR000639">
    <property type="entry name" value="Epox_hydrolase-like"/>
</dbReference>
<evidence type="ECO:0000256" key="1">
    <source>
        <dbReference type="ARBA" id="ARBA00022801"/>
    </source>
</evidence>
<dbReference type="InterPro" id="IPR000073">
    <property type="entry name" value="AB_hydrolase_1"/>
</dbReference>